<keyword evidence="2" id="KW-1185">Reference proteome</keyword>
<accession>A0ACC4AXY0</accession>
<organism evidence="1 2">
    <name type="scientific">Populus alba</name>
    <name type="common">White poplar</name>
    <dbReference type="NCBI Taxonomy" id="43335"/>
    <lineage>
        <taxon>Eukaryota</taxon>
        <taxon>Viridiplantae</taxon>
        <taxon>Streptophyta</taxon>
        <taxon>Embryophyta</taxon>
        <taxon>Tracheophyta</taxon>
        <taxon>Spermatophyta</taxon>
        <taxon>Magnoliopsida</taxon>
        <taxon>eudicotyledons</taxon>
        <taxon>Gunneridae</taxon>
        <taxon>Pentapetalae</taxon>
        <taxon>rosids</taxon>
        <taxon>fabids</taxon>
        <taxon>Malpighiales</taxon>
        <taxon>Salicaceae</taxon>
        <taxon>Saliceae</taxon>
        <taxon>Populus</taxon>
    </lineage>
</organism>
<proteinExistence type="predicted"/>
<reference evidence="1 2" key="1">
    <citation type="journal article" date="2024" name="Plant Biotechnol. J.">
        <title>Genome and CRISPR/Cas9 system of a widespread forest tree (Populus alba) in the world.</title>
        <authorList>
            <person name="Liu Y.J."/>
            <person name="Jiang P.F."/>
            <person name="Han X.M."/>
            <person name="Li X.Y."/>
            <person name="Wang H.M."/>
            <person name="Wang Y.J."/>
            <person name="Wang X.X."/>
            <person name="Zeng Q.Y."/>
        </authorList>
    </citation>
    <scope>NUCLEOTIDE SEQUENCE [LARGE SCALE GENOMIC DNA]</scope>
    <source>
        <strain evidence="2">cv. PAL-ZL1</strain>
    </source>
</reference>
<protein>
    <submittedName>
        <fullName evidence="1">Uncharacterized protein</fullName>
    </submittedName>
</protein>
<evidence type="ECO:0000313" key="2">
    <source>
        <dbReference type="Proteomes" id="UP000309997"/>
    </source>
</evidence>
<dbReference type="EMBL" id="RCHU02000015">
    <property type="protein sequence ID" value="KAL3570816.1"/>
    <property type="molecule type" value="Genomic_DNA"/>
</dbReference>
<dbReference type="Proteomes" id="UP000309997">
    <property type="component" value="Unassembled WGS sequence"/>
</dbReference>
<evidence type="ECO:0000313" key="1">
    <source>
        <dbReference type="EMBL" id="KAL3570816.1"/>
    </source>
</evidence>
<sequence length="76" mass="8434">MLSMGSLYISLKTPPKPSKPPDPICKIYATKAMAGSKPTEVSSFHFRDLTESFAMDVKRAENRPLIAPFYNSLIEA</sequence>
<comment type="caution">
    <text evidence="1">The sequence shown here is derived from an EMBL/GenBank/DDBJ whole genome shotgun (WGS) entry which is preliminary data.</text>
</comment>
<name>A0ACC4AXY0_POPAL</name>
<gene>
    <name evidence="1" type="ORF">D5086_028065</name>
</gene>